<keyword evidence="2" id="KW-1185">Reference proteome</keyword>
<reference evidence="1 2" key="1">
    <citation type="journal article" date="2024" name="Plant Biotechnol. J.">
        <title>Genome and CRISPR/Cas9 system of a widespread forest tree (Populus alba) in the world.</title>
        <authorList>
            <person name="Liu Y.J."/>
            <person name="Jiang P.F."/>
            <person name="Han X.M."/>
            <person name="Li X.Y."/>
            <person name="Wang H.M."/>
            <person name="Wang Y.J."/>
            <person name="Wang X.X."/>
            <person name="Zeng Q.Y."/>
        </authorList>
    </citation>
    <scope>NUCLEOTIDE SEQUENCE [LARGE SCALE GENOMIC DNA]</scope>
    <source>
        <strain evidence="2">cv. PAL-ZL1</strain>
    </source>
</reference>
<organism evidence="1 2">
    <name type="scientific">Populus alba</name>
    <name type="common">White poplar</name>
    <dbReference type="NCBI Taxonomy" id="43335"/>
    <lineage>
        <taxon>Eukaryota</taxon>
        <taxon>Viridiplantae</taxon>
        <taxon>Streptophyta</taxon>
        <taxon>Embryophyta</taxon>
        <taxon>Tracheophyta</taxon>
        <taxon>Spermatophyta</taxon>
        <taxon>Magnoliopsida</taxon>
        <taxon>eudicotyledons</taxon>
        <taxon>Gunneridae</taxon>
        <taxon>Pentapetalae</taxon>
        <taxon>rosids</taxon>
        <taxon>fabids</taxon>
        <taxon>Malpighiales</taxon>
        <taxon>Salicaceae</taxon>
        <taxon>Saliceae</taxon>
        <taxon>Populus</taxon>
    </lineage>
</organism>
<proteinExistence type="predicted"/>
<sequence>MPQSPTALPTDRHPSVSHREFENIYNKMPQSPTAMPTNRPPSASHSKLENITPPSTMRKMKTRTGRPVESSSSSSDDDVSLGASQEEAPTPPAPSTDAASSSDVSHRRRGMPSKRNQFTRQFEAQWKDDLSMFTNIEAARLISSAFKASMEIPLFQWSQISRHPEWMPQINAWFRRFEHRFCWDDEHDSVVRRVWENHAAIRLRDFWYDAQKKAKKTARDKGLQGWNDVAVWRDFKPIYIPEDIWPHYLQHVTSERFTRRSQSGAGNRNRQIHGSVTTHTGGSVPFAAHAKRMATSLGCEPSPMELFVETHVRSHDRQKGTQQFVDNRAQQFVETYNNRLRERYGDDPSTHPEFDPDLWMEAGSSGGPDKNRVYGLSNTTAAKLRSTGTASTVGAPNLYRAPNLRSLWPCSKGCDHLSEAYTQLKEEQRLANEQHRLADEQRRAESEQQRAAYEELRQMVMNMTQGGTCAPNPFWPPNPHPPPPPPPPPLY</sequence>
<comment type="caution">
    <text evidence="1">The sequence shown here is derived from an EMBL/GenBank/DDBJ whole genome shotgun (WGS) entry which is preliminary data.</text>
</comment>
<gene>
    <name evidence="1" type="ORF">D5086_030766</name>
</gene>
<dbReference type="Proteomes" id="UP000309997">
    <property type="component" value="Unassembled WGS sequence"/>
</dbReference>
<evidence type="ECO:0000313" key="1">
    <source>
        <dbReference type="EMBL" id="KAL3568115.1"/>
    </source>
</evidence>
<accession>A0ACC4APN9</accession>
<name>A0ACC4APN9_POPAL</name>
<evidence type="ECO:0000313" key="2">
    <source>
        <dbReference type="Proteomes" id="UP000309997"/>
    </source>
</evidence>
<protein>
    <submittedName>
        <fullName evidence="1">Uncharacterized protein</fullName>
    </submittedName>
</protein>
<dbReference type="EMBL" id="RCHU02000017">
    <property type="protein sequence ID" value="KAL3568115.1"/>
    <property type="molecule type" value="Genomic_DNA"/>
</dbReference>